<dbReference type="Proteomes" id="UP000218606">
    <property type="component" value="Chromosome"/>
</dbReference>
<dbReference type="CDD" id="cd08349">
    <property type="entry name" value="BLMA_like"/>
    <property type="match status" value="1"/>
</dbReference>
<gene>
    <name evidence="2" type="ORF">PhaeoP13_01680</name>
</gene>
<accession>A0AAN1GR32</accession>
<dbReference type="Gene3D" id="3.10.180.10">
    <property type="entry name" value="2,3-Dihydroxybiphenyl 1,2-Dioxygenase, domain 1"/>
    <property type="match status" value="1"/>
</dbReference>
<dbReference type="InterPro" id="IPR000335">
    <property type="entry name" value="Bleomycin-R"/>
</dbReference>
<name>A0AAN1GR32_9RHOB</name>
<sequence>MFSPDLAKSMAKKLRDALAAEGSDVPHAKALELVAKSLGFSDWNTATATLTNAAPKNIEFTGCSPILRFFDEAKAREFYCDFLGFRVAFEHRHTADLPLYMAVQRAGLQLHLSEHHNDASPGSNAFIPTTNLRALHRELSDREYSFNHPTLEKLPWGLQMQVHDPFGNRLRFCEQGS</sequence>
<evidence type="ECO:0000313" key="2">
    <source>
        <dbReference type="EMBL" id="ATG43617.1"/>
    </source>
</evidence>
<keyword evidence="1" id="KW-0046">Antibiotic resistance</keyword>
<dbReference type="EMBL" id="CP010767">
    <property type="protein sequence ID" value="ATG43617.1"/>
    <property type="molecule type" value="Genomic_DNA"/>
</dbReference>
<proteinExistence type="predicted"/>
<protein>
    <submittedName>
        <fullName evidence="2">Glyoxalase-like domain protein</fullName>
    </submittedName>
</protein>
<reference evidence="2 3" key="1">
    <citation type="journal article" date="2017" name="Front. Microbiol.">
        <title>Phaeobacter piscinae sp. nov., a species of the Roseobacter group and potential aquaculture probiont.</title>
        <authorList>
            <person name="Sonnenschein E.C."/>
            <person name="Phippen C.B.W."/>
            <person name="Nielsen K.F."/>
            <person name="Mateiu R.V."/>
            <person name="Melchiorsen J."/>
            <person name="Gram L."/>
            <person name="Overmann J."/>
            <person name="Freese H.M."/>
        </authorList>
    </citation>
    <scope>NUCLEOTIDE SEQUENCE [LARGE SCALE GENOMIC DNA]</scope>
    <source>
        <strain evidence="2 3">P13</strain>
    </source>
</reference>
<evidence type="ECO:0000256" key="1">
    <source>
        <dbReference type="ARBA" id="ARBA00023251"/>
    </source>
</evidence>
<dbReference type="GO" id="GO:0046677">
    <property type="term" value="P:response to antibiotic"/>
    <property type="evidence" value="ECO:0007669"/>
    <property type="project" value="UniProtKB-KW"/>
</dbReference>
<dbReference type="Pfam" id="PF19581">
    <property type="entry name" value="Glyoxalase_7"/>
    <property type="match status" value="1"/>
</dbReference>
<organism evidence="2 3">
    <name type="scientific">Phaeobacter piscinae</name>
    <dbReference type="NCBI Taxonomy" id="1580596"/>
    <lineage>
        <taxon>Bacteria</taxon>
        <taxon>Pseudomonadati</taxon>
        <taxon>Pseudomonadota</taxon>
        <taxon>Alphaproteobacteria</taxon>
        <taxon>Rhodobacterales</taxon>
        <taxon>Roseobacteraceae</taxon>
        <taxon>Phaeobacter</taxon>
    </lineage>
</organism>
<dbReference type="RefSeq" id="WP_096871441.1">
    <property type="nucleotide sequence ID" value="NZ_CP010715.1"/>
</dbReference>
<evidence type="ECO:0000313" key="3">
    <source>
        <dbReference type="Proteomes" id="UP000218606"/>
    </source>
</evidence>
<dbReference type="AlphaFoldDB" id="A0AAN1GR32"/>
<dbReference type="InterPro" id="IPR029068">
    <property type="entry name" value="Glyas_Bleomycin-R_OHBP_Dase"/>
</dbReference>
<dbReference type="SUPFAM" id="SSF54593">
    <property type="entry name" value="Glyoxalase/Bleomycin resistance protein/Dihydroxybiphenyl dioxygenase"/>
    <property type="match status" value="1"/>
</dbReference>